<evidence type="ECO:0000256" key="2">
    <source>
        <dbReference type="ARBA" id="ARBA00023125"/>
    </source>
</evidence>
<dbReference type="EMBL" id="JWLZ01000159">
    <property type="protein sequence ID" value="KHT63312.1"/>
    <property type="molecule type" value="Genomic_DNA"/>
</dbReference>
<dbReference type="NCBIfam" id="NF033788">
    <property type="entry name" value="HTH_metalloreg"/>
    <property type="match status" value="1"/>
</dbReference>
<reference evidence="5 6" key="1">
    <citation type="submission" date="2014-12" db="EMBL/GenBank/DDBJ databases">
        <title>Genome sequencing of Photobacterium gaetbulicola AD005a.</title>
        <authorList>
            <person name="Adrian T.G.S."/>
            <person name="Chan K.G."/>
        </authorList>
    </citation>
    <scope>NUCLEOTIDE SEQUENCE [LARGE SCALE GENOMIC DNA]</scope>
    <source>
        <strain evidence="5 6">AD005a</strain>
    </source>
</reference>
<dbReference type="InterPro" id="IPR051011">
    <property type="entry name" value="Metal_resp_trans_reg"/>
</dbReference>
<protein>
    <submittedName>
        <fullName evidence="5">ArsR family transcriptional regulator</fullName>
    </submittedName>
</protein>
<dbReference type="InterPro" id="IPR036390">
    <property type="entry name" value="WH_DNA-bd_sf"/>
</dbReference>
<organism evidence="5 6">
    <name type="scientific">Photobacterium gaetbulicola</name>
    <dbReference type="NCBI Taxonomy" id="1295392"/>
    <lineage>
        <taxon>Bacteria</taxon>
        <taxon>Pseudomonadati</taxon>
        <taxon>Pseudomonadota</taxon>
        <taxon>Gammaproteobacteria</taxon>
        <taxon>Vibrionales</taxon>
        <taxon>Vibrionaceae</taxon>
        <taxon>Photobacterium</taxon>
    </lineage>
</organism>
<sequence>MIDIQKMHCQADEVASWLKMLAHPERLMVLCQLTQGELPLKLIQQNSSLGQSALSQHLAILKAHQLVSFRKQSQQVFYSLADEKVQRLIEALQNICCADDKKTEMKK</sequence>
<dbReference type="SUPFAM" id="SSF46785">
    <property type="entry name" value="Winged helix' DNA-binding domain"/>
    <property type="match status" value="1"/>
</dbReference>
<feature type="domain" description="HTH arsR-type" evidence="4">
    <location>
        <begin position="6"/>
        <end position="100"/>
    </location>
</feature>
<keyword evidence="2" id="KW-0238">DNA-binding</keyword>
<dbReference type="PANTHER" id="PTHR43132:SF2">
    <property type="entry name" value="ARSENICAL RESISTANCE OPERON REPRESSOR ARSR-RELATED"/>
    <property type="match status" value="1"/>
</dbReference>
<dbReference type="InterPro" id="IPR036388">
    <property type="entry name" value="WH-like_DNA-bd_sf"/>
</dbReference>
<evidence type="ECO:0000313" key="5">
    <source>
        <dbReference type="EMBL" id="KHT63312.1"/>
    </source>
</evidence>
<dbReference type="PRINTS" id="PR00778">
    <property type="entry name" value="HTHARSR"/>
</dbReference>
<dbReference type="GO" id="GO:0003677">
    <property type="term" value="F:DNA binding"/>
    <property type="evidence" value="ECO:0007669"/>
    <property type="project" value="UniProtKB-KW"/>
</dbReference>
<evidence type="ECO:0000256" key="3">
    <source>
        <dbReference type="ARBA" id="ARBA00023163"/>
    </source>
</evidence>
<dbReference type="CDD" id="cd00090">
    <property type="entry name" value="HTH_ARSR"/>
    <property type="match status" value="1"/>
</dbReference>
<keyword evidence="1" id="KW-0805">Transcription regulation</keyword>
<dbReference type="SMART" id="SM00418">
    <property type="entry name" value="HTH_ARSR"/>
    <property type="match status" value="1"/>
</dbReference>
<dbReference type="InterPro" id="IPR001845">
    <property type="entry name" value="HTH_ArsR_DNA-bd_dom"/>
</dbReference>
<evidence type="ECO:0000256" key="1">
    <source>
        <dbReference type="ARBA" id="ARBA00023015"/>
    </source>
</evidence>
<dbReference type="AlphaFoldDB" id="A0A0B9H353"/>
<dbReference type="PANTHER" id="PTHR43132">
    <property type="entry name" value="ARSENICAL RESISTANCE OPERON REPRESSOR ARSR-RELATED"/>
    <property type="match status" value="1"/>
</dbReference>
<dbReference type="GO" id="GO:0003700">
    <property type="term" value="F:DNA-binding transcription factor activity"/>
    <property type="evidence" value="ECO:0007669"/>
    <property type="project" value="InterPro"/>
</dbReference>
<dbReference type="Gene3D" id="1.10.10.10">
    <property type="entry name" value="Winged helix-like DNA-binding domain superfamily/Winged helix DNA-binding domain"/>
    <property type="match status" value="1"/>
</dbReference>
<keyword evidence="3" id="KW-0804">Transcription</keyword>
<accession>A0A0B9H353</accession>
<proteinExistence type="predicted"/>
<dbReference type="Proteomes" id="UP000031278">
    <property type="component" value="Unassembled WGS sequence"/>
</dbReference>
<evidence type="ECO:0000313" key="6">
    <source>
        <dbReference type="Proteomes" id="UP000031278"/>
    </source>
</evidence>
<gene>
    <name evidence="5" type="ORF">RJ45_13000</name>
</gene>
<dbReference type="PROSITE" id="PS50987">
    <property type="entry name" value="HTH_ARSR_2"/>
    <property type="match status" value="1"/>
</dbReference>
<name>A0A0B9H353_9GAMM</name>
<dbReference type="InterPro" id="IPR011991">
    <property type="entry name" value="ArsR-like_HTH"/>
</dbReference>
<evidence type="ECO:0000259" key="4">
    <source>
        <dbReference type="PROSITE" id="PS50987"/>
    </source>
</evidence>
<comment type="caution">
    <text evidence="5">The sequence shown here is derived from an EMBL/GenBank/DDBJ whole genome shotgun (WGS) entry which is preliminary data.</text>
</comment>
<dbReference type="RefSeq" id="WP_039462508.1">
    <property type="nucleotide sequence ID" value="NZ_JWLZ01000159.1"/>
</dbReference>